<dbReference type="EnsemblMetazoa" id="XM_014388219.1">
    <property type="protein sequence ID" value="XP_014243705.1"/>
    <property type="gene ID" value="LOC106663399"/>
</dbReference>
<dbReference type="PANTHER" id="PTHR13333:SF5">
    <property type="entry name" value="M-AAA PROTEASE-INTERACTING PROTEIN 1, MITOCHONDRIAL"/>
    <property type="match status" value="1"/>
</dbReference>
<sequence length="253" mass="29301">MSLLSYHIARKSPSVVRTCACQHPFNIIYRSNANPILKKQNETDPSRGYSTTQRRDGCPQVMDFPVYIWPNIFKTFKNVILTNLIISKYFDTEFNMKDFTVASKQAVEKVSHHLSMNELRHLVGLVTPDVIAEIKICLTNFSSKAESALAIKKDDIVFSFPYEVGIILPDDNDEEPQKRIVEITMVYHVLTGFNELNNAAHSELKPWLPNQELTERLHVLNYRFRRDFTKGVEPDWIINGLNHFRPMRSAHYS</sequence>
<dbReference type="GO" id="GO:0005743">
    <property type="term" value="C:mitochondrial inner membrane"/>
    <property type="evidence" value="ECO:0007669"/>
    <property type="project" value="TreeGrafter"/>
</dbReference>
<dbReference type="OrthoDB" id="7249367at2759"/>
<gene>
    <name evidence="1" type="primary">106663399</name>
</gene>
<evidence type="ECO:0000313" key="1">
    <source>
        <dbReference type="EnsemblMetazoa" id="XP_014243705.1"/>
    </source>
</evidence>
<keyword evidence="2" id="KW-1185">Reference proteome</keyword>
<dbReference type="Proteomes" id="UP000494040">
    <property type="component" value="Unassembled WGS sequence"/>
</dbReference>
<organism evidence="1 2">
    <name type="scientific">Cimex lectularius</name>
    <name type="common">Bed bug</name>
    <name type="synonym">Acanthia lectularia</name>
    <dbReference type="NCBI Taxonomy" id="79782"/>
    <lineage>
        <taxon>Eukaryota</taxon>
        <taxon>Metazoa</taxon>
        <taxon>Ecdysozoa</taxon>
        <taxon>Arthropoda</taxon>
        <taxon>Hexapoda</taxon>
        <taxon>Insecta</taxon>
        <taxon>Pterygota</taxon>
        <taxon>Neoptera</taxon>
        <taxon>Paraneoptera</taxon>
        <taxon>Hemiptera</taxon>
        <taxon>Heteroptera</taxon>
        <taxon>Panheteroptera</taxon>
        <taxon>Cimicomorpha</taxon>
        <taxon>Cimicidae</taxon>
        <taxon>Cimex</taxon>
    </lineage>
</organism>
<evidence type="ECO:0000313" key="2">
    <source>
        <dbReference type="Proteomes" id="UP000494040"/>
    </source>
</evidence>
<reference evidence="1" key="1">
    <citation type="submission" date="2022-01" db="UniProtKB">
        <authorList>
            <consortium name="EnsemblMetazoa"/>
        </authorList>
    </citation>
    <scope>IDENTIFICATION</scope>
</reference>
<dbReference type="OMA" id="SILMCFW"/>
<dbReference type="PANTHER" id="PTHR13333">
    <property type="entry name" value="M-AAA PROTEASE-INTERACTING PROTEIN 1, MITOCHONDRIAL"/>
    <property type="match status" value="1"/>
</dbReference>
<dbReference type="KEGG" id="clec:106663399"/>
<name>A0A8I6RD65_CIMLE</name>
<accession>A0A8I6RD65</accession>
<dbReference type="GO" id="GO:0043022">
    <property type="term" value="F:ribosome binding"/>
    <property type="evidence" value="ECO:0007669"/>
    <property type="project" value="TreeGrafter"/>
</dbReference>
<proteinExistence type="predicted"/>
<protein>
    <submittedName>
        <fullName evidence="1">Uncharacterized protein</fullName>
    </submittedName>
</protein>
<dbReference type="AlphaFoldDB" id="A0A8I6RD65"/>
<dbReference type="GO" id="GO:0032979">
    <property type="term" value="P:protein insertion into mitochondrial inner membrane from matrix"/>
    <property type="evidence" value="ECO:0007669"/>
    <property type="project" value="TreeGrafter"/>
</dbReference>